<dbReference type="Gene3D" id="1.10.10.60">
    <property type="entry name" value="Homeodomain-like"/>
    <property type="match status" value="1"/>
</dbReference>
<accession>A0A3M8Q7A7</accession>
<dbReference type="InterPro" id="IPR018062">
    <property type="entry name" value="HTH_AraC-typ_CS"/>
</dbReference>
<evidence type="ECO:0000256" key="2">
    <source>
        <dbReference type="ARBA" id="ARBA00023125"/>
    </source>
</evidence>
<dbReference type="GO" id="GO:0043565">
    <property type="term" value="F:sequence-specific DNA binding"/>
    <property type="evidence" value="ECO:0007669"/>
    <property type="project" value="InterPro"/>
</dbReference>
<evidence type="ECO:0000313" key="6">
    <source>
        <dbReference type="Proteomes" id="UP000280507"/>
    </source>
</evidence>
<gene>
    <name evidence="5" type="ORF">EBI00_06610</name>
</gene>
<dbReference type="Proteomes" id="UP000280507">
    <property type="component" value="Unassembled WGS sequence"/>
</dbReference>
<evidence type="ECO:0000256" key="3">
    <source>
        <dbReference type="ARBA" id="ARBA00023163"/>
    </source>
</evidence>
<dbReference type="InterPro" id="IPR050204">
    <property type="entry name" value="AraC_XylS_family_regulators"/>
</dbReference>
<dbReference type="InterPro" id="IPR014710">
    <property type="entry name" value="RmlC-like_jellyroll"/>
</dbReference>
<dbReference type="PANTHER" id="PTHR46796:SF10">
    <property type="entry name" value="TRANSCRIPTIONAL ACTIVATOR FEAR"/>
    <property type="match status" value="1"/>
</dbReference>
<keyword evidence="2" id="KW-0238">DNA-binding</keyword>
<evidence type="ECO:0000313" key="5">
    <source>
        <dbReference type="EMBL" id="RNF51561.1"/>
    </source>
</evidence>
<reference evidence="5 6" key="1">
    <citation type="journal article" date="2012" name="Int. J. Syst. Evol. Microbiol.">
        <title>Marinomonas hwangdonensis sp. nov., isolated from seawater.</title>
        <authorList>
            <person name="Jung Y.T."/>
            <person name="Oh T.K."/>
            <person name="Yoon J.H."/>
        </authorList>
    </citation>
    <scope>NUCLEOTIDE SEQUENCE [LARGE SCALE GENOMIC DNA]</scope>
    <source>
        <strain evidence="5 6">HDW-15</strain>
    </source>
</reference>
<comment type="caution">
    <text evidence="5">The sequence shown here is derived from an EMBL/GenBank/DDBJ whole genome shotgun (WGS) entry which is preliminary data.</text>
</comment>
<dbReference type="EMBL" id="RIZG01000003">
    <property type="protein sequence ID" value="RNF51561.1"/>
    <property type="molecule type" value="Genomic_DNA"/>
</dbReference>
<evidence type="ECO:0000259" key="4">
    <source>
        <dbReference type="PROSITE" id="PS01124"/>
    </source>
</evidence>
<dbReference type="PANTHER" id="PTHR46796">
    <property type="entry name" value="HTH-TYPE TRANSCRIPTIONAL ACTIVATOR RHAS-RELATED"/>
    <property type="match status" value="1"/>
</dbReference>
<name>A0A3M8Q7A7_9GAMM</name>
<sequence length="269" mass="30369">MNRRKAMQSEIRRNLIALQQGEHLHDHAQILIGWQGKMTCELPPLSRALSRGHFALAPDHVPHLFSGQSEDCELLVVDLHQQDPLMTYIAESSGVSLHTLMCSSSLFSQLPVELMGCLALTAKQLQHGDAAIRRRVSTQMLPMILLQVSDIITEQDKVWRSVAHQRLDLAVLNALIDSQTDQTFTNEWLAQYFNMSESHFYVVCQQQLGVSPQKYILARKLQQAHRLIKNTTIPIAALADQFGFVSASAFSRAYRKCTGLSPRQTRTRP</sequence>
<proteinExistence type="predicted"/>
<keyword evidence="1" id="KW-0805">Transcription regulation</keyword>
<protein>
    <submittedName>
        <fullName evidence="5">AraC family transcriptional regulator</fullName>
    </submittedName>
</protein>
<dbReference type="GO" id="GO:0003700">
    <property type="term" value="F:DNA-binding transcription factor activity"/>
    <property type="evidence" value="ECO:0007669"/>
    <property type="project" value="InterPro"/>
</dbReference>
<dbReference type="PROSITE" id="PS01124">
    <property type="entry name" value="HTH_ARAC_FAMILY_2"/>
    <property type="match status" value="1"/>
</dbReference>
<keyword evidence="6" id="KW-1185">Reference proteome</keyword>
<dbReference type="InterPro" id="IPR011051">
    <property type="entry name" value="RmlC_Cupin_sf"/>
</dbReference>
<dbReference type="AlphaFoldDB" id="A0A3M8Q7A7"/>
<keyword evidence="3" id="KW-0804">Transcription</keyword>
<dbReference type="SUPFAM" id="SSF46689">
    <property type="entry name" value="Homeodomain-like"/>
    <property type="match status" value="1"/>
</dbReference>
<dbReference type="RefSeq" id="WP_123095133.1">
    <property type="nucleotide sequence ID" value="NZ_RIZG01000003.1"/>
</dbReference>
<dbReference type="OrthoDB" id="5740883at2"/>
<dbReference type="InterPro" id="IPR018060">
    <property type="entry name" value="HTH_AraC"/>
</dbReference>
<dbReference type="InterPro" id="IPR009057">
    <property type="entry name" value="Homeodomain-like_sf"/>
</dbReference>
<dbReference type="PROSITE" id="PS00041">
    <property type="entry name" value="HTH_ARAC_FAMILY_1"/>
    <property type="match status" value="1"/>
</dbReference>
<dbReference type="Pfam" id="PF12833">
    <property type="entry name" value="HTH_18"/>
    <property type="match status" value="1"/>
</dbReference>
<feature type="domain" description="HTH araC/xylS-type" evidence="4">
    <location>
        <begin position="170"/>
        <end position="268"/>
    </location>
</feature>
<dbReference type="SUPFAM" id="SSF51182">
    <property type="entry name" value="RmlC-like cupins"/>
    <property type="match status" value="1"/>
</dbReference>
<organism evidence="5 6">
    <name type="scientific">Marinomonas hwangdonensis</name>
    <dbReference type="NCBI Taxonomy" id="1053647"/>
    <lineage>
        <taxon>Bacteria</taxon>
        <taxon>Pseudomonadati</taxon>
        <taxon>Pseudomonadota</taxon>
        <taxon>Gammaproteobacteria</taxon>
        <taxon>Oceanospirillales</taxon>
        <taxon>Oceanospirillaceae</taxon>
        <taxon>Marinomonas</taxon>
    </lineage>
</organism>
<evidence type="ECO:0000256" key="1">
    <source>
        <dbReference type="ARBA" id="ARBA00023015"/>
    </source>
</evidence>
<dbReference type="SMART" id="SM00342">
    <property type="entry name" value="HTH_ARAC"/>
    <property type="match status" value="1"/>
</dbReference>
<dbReference type="Gene3D" id="2.60.120.10">
    <property type="entry name" value="Jelly Rolls"/>
    <property type="match status" value="1"/>
</dbReference>